<reference evidence="2 3" key="1">
    <citation type="journal article" date="2011" name="J. Virol.">
        <title>Genomic analysis of the vaccinia virus strain variants found in Dryvax vaccine.</title>
        <authorList>
            <person name="Qin L."/>
            <person name="Upton C."/>
            <person name="Hazes B."/>
            <person name="Evans D.H."/>
        </authorList>
    </citation>
    <scope>NUCLEOTIDE SEQUENCE [LARGE SCALE GENOMIC DNA]</scope>
    <source>
        <strain evidence="2">Dryvax</strain>
    </source>
</reference>
<dbReference type="SMART" id="SM00248">
    <property type="entry name" value="ANK"/>
    <property type="match status" value="2"/>
</dbReference>
<dbReference type="EMBL" id="JN654983">
    <property type="protein sequence ID" value="AEY74450.1"/>
    <property type="molecule type" value="Genomic_DNA"/>
</dbReference>
<accession>H2DXE5</accession>
<evidence type="ECO:0000313" key="1">
    <source>
        <dbReference type="EMBL" id="AEY74231.1"/>
    </source>
</evidence>
<evidence type="ECO:0000313" key="2">
    <source>
        <dbReference type="EMBL" id="AEY74450.1"/>
    </source>
</evidence>
<organism evidence="2 3">
    <name type="scientific">Vaccinia virus</name>
    <name type="common">VACV</name>
    <name type="synonym">Orthopoxvirus vaccinia</name>
    <dbReference type="NCBI Taxonomy" id="10245"/>
    <lineage>
        <taxon>Viruses</taxon>
        <taxon>Varidnaviria</taxon>
        <taxon>Bamfordvirae</taxon>
        <taxon>Nucleocytoviricota</taxon>
        <taxon>Pokkesviricetes</taxon>
        <taxon>Chitovirales</taxon>
        <taxon>Poxviridae</taxon>
        <taxon>Chordopoxvirinae</taxon>
        <taxon>Orthopoxvirus</taxon>
    </lineage>
</organism>
<evidence type="ECO:0000313" key="3">
    <source>
        <dbReference type="Proteomes" id="UP000181099"/>
    </source>
</evidence>
<dbReference type="SUPFAM" id="SSF48403">
    <property type="entry name" value="Ankyrin repeat"/>
    <property type="match status" value="1"/>
</dbReference>
<sequence length="254" mass="29850">MSRINITKKIYCSVFLFLFLSYISNYEKVNDEMYEMDEIVSIVRDSMWYIPNVFMDDGKNEGHVSVNNVCHMYFTFFDVDTSSHLFKLVIKHCDLNKRGNSPLHCYTMNTRFNPSVLKILLHHGMRNFDSKDEKGHHYLIHSLSIDNKIFDILTDTIDDFSKSSDLLLCYLRYKFNGSLNYYVLYKGSDPNCADEDGLTSLHYYCKHISTFYKSNYYKSSHTKMRAEKRFIYAIIDYGANINAVTHLPSTVYQT</sequence>
<name>H2DXE5_VACCV</name>
<dbReference type="InterPro" id="IPR036770">
    <property type="entry name" value="Ankyrin_rpt-contain_sf"/>
</dbReference>
<proteinExistence type="predicted"/>
<dbReference type="Proteomes" id="UP000181099">
    <property type="component" value="Segment"/>
</dbReference>
<dbReference type="InterPro" id="IPR002110">
    <property type="entry name" value="Ankyrin_rpt"/>
</dbReference>
<dbReference type="Gene3D" id="1.25.40.20">
    <property type="entry name" value="Ankyrin repeat-containing domain"/>
    <property type="match status" value="1"/>
</dbReference>
<protein>
    <submittedName>
        <fullName evidence="2">Ankyrin-like</fullName>
    </submittedName>
</protein>
<gene>
    <name evidence="1" type="ORF">VAC_DPP17_006</name>
    <name evidence="2" type="ORF">VAC_DPP17_236</name>
</gene>
<dbReference type="EMBL" id="JN654983">
    <property type="protein sequence ID" value="AEY74231.1"/>
    <property type="molecule type" value="Genomic_DNA"/>
</dbReference>